<keyword evidence="1" id="KW-1133">Transmembrane helix</keyword>
<keyword evidence="1" id="KW-0472">Membrane</keyword>
<dbReference type="OrthoDB" id="1077582at2759"/>
<name>A0A9P5XFH7_9AGAR</name>
<evidence type="ECO:0000313" key="2">
    <source>
        <dbReference type="EMBL" id="KAF9450467.1"/>
    </source>
</evidence>
<keyword evidence="1" id="KW-0812">Transmembrane</keyword>
<evidence type="ECO:0000313" key="3">
    <source>
        <dbReference type="Proteomes" id="UP000807342"/>
    </source>
</evidence>
<comment type="caution">
    <text evidence="2">The sequence shown here is derived from an EMBL/GenBank/DDBJ whole genome shotgun (WGS) entry which is preliminary data.</text>
</comment>
<gene>
    <name evidence="2" type="ORF">P691DRAFT_465638</name>
</gene>
<protein>
    <recommendedName>
        <fullName evidence="4">Wax synthase domain-containing protein</fullName>
    </recommendedName>
</protein>
<evidence type="ECO:0000256" key="1">
    <source>
        <dbReference type="SAM" id="Phobius"/>
    </source>
</evidence>
<dbReference type="AlphaFoldDB" id="A0A9P5XFH7"/>
<dbReference type="EMBL" id="MU151104">
    <property type="protein sequence ID" value="KAF9450467.1"/>
    <property type="molecule type" value="Genomic_DNA"/>
</dbReference>
<sequence>MLRRVLLTTTNLIIHTILHLPRTSEKSSPGIKIILGPLKLHTVFLVSALTHAAGESLGHGGSGASSIFFRPLPWAITLEMAIQYLVTGSTRPSDKTPTLIRRMLGYVTWVVSWFILVAPFMQQPIIEAGIFPTMPRSALTQKVTKLLALNVI</sequence>
<accession>A0A9P5XFH7</accession>
<proteinExistence type="predicted"/>
<keyword evidence="3" id="KW-1185">Reference proteome</keyword>
<organism evidence="2 3">
    <name type="scientific">Macrolepiota fuliginosa MF-IS2</name>
    <dbReference type="NCBI Taxonomy" id="1400762"/>
    <lineage>
        <taxon>Eukaryota</taxon>
        <taxon>Fungi</taxon>
        <taxon>Dikarya</taxon>
        <taxon>Basidiomycota</taxon>
        <taxon>Agaricomycotina</taxon>
        <taxon>Agaricomycetes</taxon>
        <taxon>Agaricomycetidae</taxon>
        <taxon>Agaricales</taxon>
        <taxon>Agaricineae</taxon>
        <taxon>Agaricaceae</taxon>
        <taxon>Macrolepiota</taxon>
    </lineage>
</organism>
<dbReference type="Proteomes" id="UP000807342">
    <property type="component" value="Unassembled WGS sequence"/>
</dbReference>
<feature type="transmembrane region" description="Helical" evidence="1">
    <location>
        <begin position="103"/>
        <end position="121"/>
    </location>
</feature>
<reference evidence="2" key="1">
    <citation type="submission" date="2020-11" db="EMBL/GenBank/DDBJ databases">
        <authorList>
            <consortium name="DOE Joint Genome Institute"/>
            <person name="Ahrendt S."/>
            <person name="Riley R."/>
            <person name="Andreopoulos W."/>
            <person name="Labutti K."/>
            <person name="Pangilinan J."/>
            <person name="Ruiz-Duenas F.J."/>
            <person name="Barrasa J.M."/>
            <person name="Sanchez-Garcia M."/>
            <person name="Camarero S."/>
            <person name="Miyauchi S."/>
            <person name="Serrano A."/>
            <person name="Linde D."/>
            <person name="Babiker R."/>
            <person name="Drula E."/>
            <person name="Ayuso-Fernandez I."/>
            <person name="Pacheco R."/>
            <person name="Padilla G."/>
            <person name="Ferreira P."/>
            <person name="Barriuso J."/>
            <person name="Kellner H."/>
            <person name="Castanera R."/>
            <person name="Alfaro M."/>
            <person name="Ramirez L."/>
            <person name="Pisabarro A.G."/>
            <person name="Kuo A."/>
            <person name="Tritt A."/>
            <person name="Lipzen A."/>
            <person name="He G."/>
            <person name="Yan M."/>
            <person name="Ng V."/>
            <person name="Cullen D."/>
            <person name="Martin F."/>
            <person name="Rosso M.-N."/>
            <person name="Henrissat B."/>
            <person name="Hibbett D."/>
            <person name="Martinez A.T."/>
            <person name="Grigoriev I.V."/>
        </authorList>
    </citation>
    <scope>NUCLEOTIDE SEQUENCE</scope>
    <source>
        <strain evidence="2">MF-IS2</strain>
    </source>
</reference>
<evidence type="ECO:0008006" key="4">
    <source>
        <dbReference type="Google" id="ProtNLM"/>
    </source>
</evidence>